<name>A0A0V1FGR9_TRIPS</name>
<protein>
    <submittedName>
        <fullName evidence="2">Uncharacterized protein</fullName>
    </submittedName>
</protein>
<evidence type="ECO:0000313" key="3">
    <source>
        <dbReference type="Proteomes" id="UP000054995"/>
    </source>
</evidence>
<keyword evidence="3" id="KW-1185">Reference proteome</keyword>
<organism evidence="2 3">
    <name type="scientific">Trichinella pseudospiralis</name>
    <name type="common">Parasitic roundworm</name>
    <dbReference type="NCBI Taxonomy" id="6337"/>
    <lineage>
        <taxon>Eukaryota</taxon>
        <taxon>Metazoa</taxon>
        <taxon>Ecdysozoa</taxon>
        <taxon>Nematoda</taxon>
        <taxon>Enoplea</taxon>
        <taxon>Dorylaimia</taxon>
        <taxon>Trichinellida</taxon>
        <taxon>Trichinellidae</taxon>
        <taxon>Trichinella</taxon>
    </lineage>
</organism>
<accession>A0A0V1FGR9</accession>
<evidence type="ECO:0000313" key="2">
    <source>
        <dbReference type="EMBL" id="KRY85164.1"/>
    </source>
</evidence>
<reference evidence="2 3" key="1">
    <citation type="submission" date="2015-01" db="EMBL/GenBank/DDBJ databases">
        <title>Evolution of Trichinella species and genotypes.</title>
        <authorList>
            <person name="Korhonen P.K."/>
            <person name="Edoardo P."/>
            <person name="Giuseppe L.R."/>
            <person name="Gasser R.B."/>
        </authorList>
    </citation>
    <scope>NUCLEOTIDE SEQUENCE [LARGE SCALE GENOMIC DNA]</scope>
    <source>
        <strain evidence="2">ISS470</strain>
    </source>
</reference>
<dbReference type="EMBL" id="JYDT01000096">
    <property type="protein sequence ID" value="KRY85164.1"/>
    <property type="molecule type" value="Genomic_DNA"/>
</dbReference>
<keyword evidence="1" id="KW-1133">Transmembrane helix</keyword>
<keyword evidence="1" id="KW-0812">Transmembrane</keyword>
<gene>
    <name evidence="2" type="ORF">T4D_1283</name>
</gene>
<dbReference type="OrthoDB" id="10552267at2759"/>
<evidence type="ECO:0000256" key="1">
    <source>
        <dbReference type="SAM" id="Phobius"/>
    </source>
</evidence>
<dbReference type="AlphaFoldDB" id="A0A0V1FGR9"/>
<keyword evidence="1" id="KW-0472">Membrane</keyword>
<comment type="caution">
    <text evidence="2">The sequence shown here is derived from an EMBL/GenBank/DDBJ whole genome shotgun (WGS) entry which is preliminary data.</text>
</comment>
<feature type="transmembrane region" description="Helical" evidence="1">
    <location>
        <begin position="94"/>
        <end position="116"/>
    </location>
</feature>
<proteinExistence type="predicted"/>
<dbReference type="Proteomes" id="UP000054995">
    <property type="component" value="Unassembled WGS sequence"/>
</dbReference>
<sequence>MTRSFDNPAVHRSKPDTIVLQVAISRLAHFNQLKENAVIAIAVAVARVVITILIKIADSLNLSGSCLRMVTLCKSEYDQNRVRFDNTVVDKTRLIITLQAALRFYASAIMIMIIIII</sequence>